<organism evidence="1 2">
    <name type="scientific">Hypoxylon rubiginosum</name>
    <dbReference type="NCBI Taxonomy" id="110542"/>
    <lineage>
        <taxon>Eukaryota</taxon>
        <taxon>Fungi</taxon>
        <taxon>Dikarya</taxon>
        <taxon>Ascomycota</taxon>
        <taxon>Pezizomycotina</taxon>
        <taxon>Sordariomycetes</taxon>
        <taxon>Xylariomycetidae</taxon>
        <taxon>Xylariales</taxon>
        <taxon>Hypoxylaceae</taxon>
        <taxon>Hypoxylon</taxon>
    </lineage>
</organism>
<protein>
    <submittedName>
        <fullName evidence="1">Uncharacterized protein</fullName>
    </submittedName>
</protein>
<dbReference type="Proteomes" id="UP001497680">
    <property type="component" value="Unassembled WGS sequence"/>
</dbReference>
<reference evidence="1 2" key="1">
    <citation type="journal article" date="2022" name="New Phytol.">
        <title>Ecological generalism drives hyperdiversity of secondary metabolite gene clusters in xylarialean endophytes.</title>
        <authorList>
            <person name="Franco M.E.E."/>
            <person name="Wisecaver J.H."/>
            <person name="Arnold A.E."/>
            <person name="Ju Y.M."/>
            <person name="Slot J.C."/>
            <person name="Ahrendt S."/>
            <person name="Moore L.P."/>
            <person name="Eastman K.E."/>
            <person name="Scott K."/>
            <person name="Konkel Z."/>
            <person name="Mondo S.J."/>
            <person name="Kuo A."/>
            <person name="Hayes R.D."/>
            <person name="Haridas S."/>
            <person name="Andreopoulos B."/>
            <person name="Riley R."/>
            <person name="LaButti K."/>
            <person name="Pangilinan J."/>
            <person name="Lipzen A."/>
            <person name="Amirebrahimi M."/>
            <person name="Yan J."/>
            <person name="Adam C."/>
            <person name="Keymanesh K."/>
            <person name="Ng V."/>
            <person name="Louie K."/>
            <person name="Northen T."/>
            <person name="Drula E."/>
            <person name="Henrissat B."/>
            <person name="Hsieh H.M."/>
            <person name="Youens-Clark K."/>
            <person name="Lutzoni F."/>
            <person name="Miadlikowska J."/>
            <person name="Eastwood D.C."/>
            <person name="Hamelin R.C."/>
            <person name="Grigoriev I.V."/>
            <person name="U'Ren J.M."/>
        </authorList>
    </citation>
    <scope>NUCLEOTIDE SEQUENCE [LARGE SCALE GENOMIC DNA]</scope>
    <source>
        <strain evidence="1 2">ER1909</strain>
    </source>
</reference>
<comment type="caution">
    <text evidence="1">The sequence shown here is derived from an EMBL/GenBank/DDBJ whole genome shotgun (WGS) entry which is preliminary data.</text>
</comment>
<keyword evidence="2" id="KW-1185">Reference proteome</keyword>
<accession>A0ACC0DJ42</accession>
<proteinExistence type="predicted"/>
<evidence type="ECO:0000313" key="2">
    <source>
        <dbReference type="Proteomes" id="UP001497680"/>
    </source>
</evidence>
<evidence type="ECO:0000313" key="1">
    <source>
        <dbReference type="EMBL" id="KAI6092771.1"/>
    </source>
</evidence>
<sequence>MGLCGSIRVSNLAIYFSCRHISFSLSLLLLLTLLLLACRSGRWPIRAERSYMNGIVFSGRSYGLPLSAFICVRLGQGTDYNLET</sequence>
<name>A0ACC0DJ42_9PEZI</name>
<dbReference type="EMBL" id="MU394282">
    <property type="protein sequence ID" value="KAI6092771.1"/>
    <property type="molecule type" value="Genomic_DNA"/>
</dbReference>
<gene>
    <name evidence="1" type="ORF">F4821DRAFT_110817</name>
</gene>